<accession>A0A4Y2UNW0</accession>
<dbReference type="Proteomes" id="UP000499080">
    <property type="component" value="Unassembled WGS sequence"/>
</dbReference>
<organism evidence="2 3">
    <name type="scientific">Araneus ventricosus</name>
    <name type="common">Orbweaver spider</name>
    <name type="synonym">Epeira ventricosa</name>
    <dbReference type="NCBI Taxonomy" id="182803"/>
    <lineage>
        <taxon>Eukaryota</taxon>
        <taxon>Metazoa</taxon>
        <taxon>Ecdysozoa</taxon>
        <taxon>Arthropoda</taxon>
        <taxon>Chelicerata</taxon>
        <taxon>Arachnida</taxon>
        <taxon>Araneae</taxon>
        <taxon>Araneomorphae</taxon>
        <taxon>Entelegynae</taxon>
        <taxon>Araneoidea</taxon>
        <taxon>Araneidae</taxon>
        <taxon>Araneus</taxon>
    </lineage>
</organism>
<protein>
    <submittedName>
        <fullName evidence="2">Uncharacterized protein</fullName>
    </submittedName>
</protein>
<evidence type="ECO:0000313" key="2">
    <source>
        <dbReference type="EMBL" id="GBO14729.1"/>
    </source>
</evidence>
<dbReference type="EMBL" id="BGPR01038849">
    <property type="protein sequence ID" value="GBO14729.1"/>
    <property type="molecule type" value="Genomic_DNA"/>
</dbReference>
<gene>
    <name evidence="2" type="ORF">AVEN_59423_1</name>
</gene>
<proteinExistence type="predicted"/>
<evidence type="ECO:0000313" key="3">
    <source>
        <dbReference type="Proteomes" id="UP000499080"/>
    </source>
</evidence>
<evidence type="ECO:0000256" key="1">
    <source>
        <dbReference type="SAM" id="MobiDB-lite"/>
    </source>
</evidence>
<comment type="caution">
    <text evidence="2">The sequence shown here is derived from an EMBL/GenBank/DDBJ whole genome shotgun (WGS) entry which is preliminary data.</text>
</comment>
<feature type="region of interest" description="Disordered" evidence="1">
    <location>
        <begin position="1"/>
        <end position="55"/>
    </location>
</feature>
<name>A0A4Y2UNW0_ARAVE</name>
<sequence length="85" mass="9367">MCCPMRAGSKQSSSFSWRAPSPYPRGRKKEINSSGEKLKETGKGTSGSPDPVIYRRCAPEGDTILKSSPGTLTHLAKTQRNYCFR</sequence>
<dbReference type="AlphaFoldDB" id="A0A4Y2UNW0"/>
<keyword evidence="3" id="KW-1185">Reference proteome</keyword>
<reference evidence="2 3" key="1">
    <citation type="journal article" date="2019" name="Sci. Rep.">
        <title>Orb-weaving spider Araneus ventricosus genome elucidates the spidroin gene catalogue.</title>
        <authorList>
            <person name="Kono N."/>
            <person name="Nakamura H."/>
            <person name="Ohtoshi R."/>
            <person name="Moran D.A.P."/>
            <person name="Shinohara A."/>
            <person name="Yoshida Y."/>
            <person name="Fujiwara M."/>
            <person name="Mori M."/>
            <person name="Tomita M."/>
            <person name="Arakawa K."/>
        </authorList>
    </citation>
    <scope>NUCLEOTIDE SEQUENCE [LARGE SCALE GENOMIC DNA]</scope>
</reference>